<organism evidence="5 6">
    <name type="scientific">Myxococcus landrumensis</name>
    <dbReference type="NCBI Taxonomy" id="2813577"/>
    <lineage>
        <taxon>Bacteria</taxon>
        <taxon>Pseudomonadati</taxon>
        <taxon>Myxococcota</taxon>
        <taxon>Myxococcia</taxon>
        <taxon>Myxococcales</taxon>
        <taxon>Cystobacterineae</taxon>
        <taxon>Myxococcaceae</taxon>
        <taxon>Myxococcus</taxon>
    </lineage>
</organism>
<evidence type="ECO:0000256" key="1">
    <source>
        <dbReference type="ARBA" id="ARBA00022741"/>
    </source>
</evidence>
<proteinExistence type="predicted"/>
<keyword evidence="6" id="KW-1185">Reference proteome</keyword>
<sequence>MATQSQVLVLKVGPVQGFISQSRRTRDLWFGSHLLSQVSRAMARSLQASGAELIFPHPEQLQGPTSGPECVGKEDADTPKGFPNKVLAVVTGDPESIARAARTAARDALFKAWERVRDKCGGLFAEGADAWANEQLETFLEFHAAWVPQGEGGYAVALEEAEALLEARRALREFKAWAQLVPAGTHKSSLDGGRPSVLRGKRSKGGEWKGLRIGEREELDALGLLKRAGGDPGQFVPVPSIGLAAWLETASKEHNRELSNLRGACSDGGFTKVHRTDLSWVNAFPFDGQVLFPERVLPCFEEWSDGGDRKSVQRESERFTAGAVQPLLDVMGVAPYPYVACLCADGDNMGQALRELAVHGGIEAHRSVSRALANFTSEAKDIVQSRFRGMLVYAGGDDVLAFVCPPDAVACARELASAFQRHLKPAINGAVKELPTLSVGLGIGHVLESLGQLLSLGRQAEKAAKNAGRNALAILLAKHAGRERLWTSSWVNPVEPVGRLAQDMALLSSGRLPLSKVHEVEAMSRRFAADVADSHSKEQAEVLVDEVRRILSRAEAGRREDPMSLADVGLEDLSTSDGRKAHAKLQEWVSRVLVAETLERAGRKLEPRKGGEG</sequence>
<dbReference type="RefSeq" id="WP_206713875.1">
    <property type="nucleotide sequence ID" value="NZ_CP071091.1"/>
</dbReference>
<evidence type="ECO:0000259" key="4">
    <source>
        <dbReference type="PROSITE" id="PS50887"/>
    </source>
</evidence>
<dbReference type="InterPro" id="IPR054767">
    <property type="entry name" value="Cas10-Cmr2_palm2"/>
</dbReference>
<feature type="region of interest" description="Disordered" evidence="3">
    <location>
        <begin position="58"/>
        <end position="77"/>
    </location>
</feature>
<evidence type="ECO:0000256" key="3">
    <source>
        <dbReference type="SAM" id="MobiDB-lite"/>
    </source>
</evidence>
<dbReference type="InterPro" id="IPR013407">
    <property type="entry name" value="CRISPR-assoc_prot_Cmr2"/>
</dbReference>
<dbReference type="Gene3D" id="3.30.70.2220">
    <property type="entry name" value="CRISPR-Cas system, Cmr2 subunit, D1 domain, cysteine cluster"/>
    <property type="match status" value="1"/>
</dbReference>
<evidence type="ECO:0000313" key="5">
    <source>
        <dbReference type="EMBL" id="QSQ12144.1"/>
    </source>
</evidence>
<accession>A0ABX7N137</accession>
<reference evidence="5 6" key="1">
    <citation type="submission" date="2021-02" db="EMBL/GenBank/DDBJ databases">
        <title>De Novo genome assembly of isolated myxobacteria.</title>
        <authorList>
            <person name="Stevens D.C."/>
        </authorList>
    </citation>
    <scope>NUCLEOTIDE SEQUENCE [LARGE SCALE GENOMIC DNA]</scope>
    <source>
        <strain evidence="5 6">SCHIC003</strain>
    </source>
</reference>
<evidence type="ECO:0000313" key="6">
    <source>
        <dbReference type="Proteomes" id="UP000663090"/>
    </source>
</evidence>
<dbReference type="Proteomes" id="UP000663090">
    <property type="component" value="Chromosome"/>
</dbReference>
<dbReference type="CDD" id="cd09679">
    <property type="entry name" value="Cas10_III"/>
    <property type="match status" value="1"/>
</dbReference>
<dbReference type="InterPro" id="IPR000160">
    <property type="entry name" value="GGDEF_dom"/>
</dbReference>
<evidence type="ECO:0000256" key="2">
    <source>
        <dbReference type="ARBA" id="ARBA00023118"/>
    </source>
</evidence>
<name>A0ABX7N137_9BACT</name>
<dbReference type="Gene3D" id="3.30.70.270">
    <property type="match status" value="1"/>
</dbReference>
<dbReference type="Pfam" id="PF22335">
    <property type="entry name" value="Cas10-Cmr2_palm2"/>
    <property type="match status" value="1"/>
</dbReference>
<gene>
    <name evidence="5" type="primary">cas10</name>
    <name evidence="5" type="ORF">JY572_27740</name>
</gene>
<dbReference type="PROSITE" id="PS50887">
    <property type="entry name" value="GGDEF"/>
    <property type="match status" value="1"/>
</dbReference>
<keyword evidence="2" id="KW-0051">Antiviral defense</keyword>
<dbReference type="NCBIfam" id="TIGR02577">
    <property type="entry name" value="cas_TM1794_Cmr2"/>
    <property type="match status" value="1"/>
</dbReference>
<protein>
    <submittedName>
        <fullName evidence="5">Type III-B CRISPR-associated protein Cas10/Cmr2</fullName>
    </submittedName>
</protein>
<dbReference type="InterPro" id="IPR043128">
    <property type="entry name" value="Rev_trsase/Diguanyl_cyclase"/>
</dbReference>
<dbReference type="InterPro" id="IPR038242">
    <property type="entry name" value="Cmr2_N"/>
</dbReference>
<feature type="domain" description="GGDEF" evidence="4">
    <location>
        <begin position="337"/>
        <end position="477"/>
    </location>
</feature>
<keyword evidence="1" id="KW-0547">Nucleotide-binding</keyword>
<dbReference type="EMBL" id="CP071091">
    <property type="protein sequence ID" value="QSQ12144.1"/>
    <property type="molecule type" value="Genomic_DNA"/>
</dbReference>
<dbReference type="Pfam" id="PF12469">
    <property type="entry name" value="Cmr2_N"/>
    <property type="match status" value="1"/>
</dbReference>
<dbReference type="InterPro" id="IPR024615">
    <property type="entry name" value="CRISPR-assoc_Cmr2_N"/>
</dbReference>